<dbReference type="Pfam" id="PF00881">
    <property type="entry name" value="Nitroreductase"/>
    <property type="match status" value="1"/>
</dbReference>
<evidence type="ECO:0000313" key="2">
    <source>
        <dbReference type="EMBL" id="RIH85641.1"/>
    </source>
</evidence>
<dbReference type="Proteomes" id="UP000265800">
    <property type="component" value="Unassembled WGS sequence"/>
</dbReference>
<dbReference type="InterPro" id="IPR029479">
    <property type="entry name" value="Nitroreductase"/>
</dbReference>
<dbReference type="InterPro" id="IPR020051">
    <property type="entry name" value="SagB-type_dehydrogenase"/>
</dbReference>
<dbReference type="InterPro" id="IPR000415">
    <property type="entry name" value="Nitroreductase-like"/>
</dbReference>
<dbReference type="OrthoDB" id="9801593at2"/>
<keyword evidence="3" id="KW-1185">Reference proteome</keyword>
<evidence type="ECO:0000313" key="3">
    <source>
        <dbReference type="Proteomes" id="UP000265800"/>
    </source>
</evidence>
<dbReference type="EMBL" id="QWKZ01000042">
    <property type="protein sequence ID" value="RIH85641.1"/>
    <property type="molecule type" value="Genomic_DNA"/>
</dbReference>
<protein>
    <submittedName>
        <fullName evidence="2">Putative peptide maturation dehydrogenase</fullName>
    </submittedName>
</protein>
<gene>
    <name evidence="2" type="ORF">Mlute_01533</name>
</gene>
<dbReference type="AlphaFoldDB" id="A0A399ETU3"/>
<sequence>MRVKRSKYVAYFIGEGIIPDLVHLFQGKVELRHEIKIIATSALSEAEILLTPEEFSSLFNLSSHLWSEVDPLEEARLICWAKSGLLLTDLQEDWACAHRKREEVLDQELWHCRSAVFHFLAKWKGVKLFPDISWEEKDPYAFAMQSMAKGIDSWRKLEPSPSPFWSHPGTLARLPLPPPSQSEDSEFLLTLQMRCSTRRFERKSALPLEKISTILHYAFAPQGIAESVYTVVHKTSPSGGGLHPTEAYLLVRRVEGLQPGLYHYNAEKHTLELIRELSEEEASIKAVDYAAGQPYARDVGAAIILAARFYRNHWKYRRNERTYLVMAMDIGHLGQTLYLLTTYFGLGGFFTAAVNASDIEQDLELDGAQQGVMAMFALGIKHPEAKPEFAPLATKGVWGGCSGDRT</sequence>
<dbReference type="SUPFAM" id="SSF55469">
    <property type="entry name" value="FMN-dependent nitroreductase-like"/>
    <property type="match status" value="1"/>
</dbReference>
<dbReference type="InterPro" id="IPR052544">
    <property type="entry name" value="Bacteriocin_Proc_Enz"/>
</dbReference>
<accession>A0A399ETU3</accession>
<dbReference type="NCBIfam" id="TIGR03605">
    <property type="entry name" value="antibiot_sagB"/>
    <property type="match status" value="1"/>
</dbReference>
<dbReference type="InterPro" id="IPR030965">
    <property type="entry name" value="SagB-rel_DH_2"/>
</dbReference>
<organism evidence="2 3">
    <name type="scientific">Meiothermus luteus</name>
    <dbReference type="NCBI Taxonomy" id="2026184"/>
    <lineage>
        <taxon>Bacteria</taxon>
        <taxon>Thermotogati</taxon>
        <taxon>Deinococcota</taxon>
        <taxon>Deinococci</taxon>
        <taxon>Thermales</taxon>
        <taxon>Thermaceae</taxon>
        <taxon>Meiothermus</taxon>
    </lineage>
</organism>
<reference evidence="2 3" key="1">
    <citation type="submission" date="2018-08" db="EMBL/GenBank/DDBJ databases">
        <title>Meiothermus luteus KCTC 52599 genome sequencing project.</title>
        <authorList>
            <person name="Da Costa M.S."/>
            <person name="Albuquerque L."/>
            <person name="Raposo P."/>
            <person name="Froufe H.J.C."/>
            <person name="Barroso C.S."/>
            <person name="Egas C."/>
        </authorList>
    </citation>
    <scope>NUCLEOTIDE SEQUENCE [LARGE SCALE GENOMIC DNA]</scope>
    <source>
        <strain evidence="2 3">KCTC 52599</strain>
    </source>
</reference>
<dbReference type="PANTHER" id="PTHR43745:SF2">
    <property type="entry name" value="NITROREDUCTASE MJ1384-RELATED"/>
    <property type="match status" value="1"/>
</dbReference>
<proteinExistence type="predicted"/>
<dbReference type="PANTHER" id="PTHR43745">
    <property type="entry name" value="NITROREDUCTASE MJ1384-RELATED"/>
    <property type="match status" value="1"/>
</dbReference>
<dbReference type="Gene3D" id="3.40.109.10">
    <property type="entry name" value="NADH Oxidase"/>
    <property type="match status" value="1"/>
</dbReference>
<evidence type="ECO:0000259" key="1">
    <source>
        <dbReference type="Pfam" id="PF00881"/>
    </source>
</evidence>
<dbReference type="CDD" id="cd02142">
    <property type="entry name" value="McbC_SagB-like_oxidoreductase"/>
    <property type="match status" value="1"/>
</dbReference>
<comment type="caution">
    <text evidence="2">The sequence shown here is derived from an EMBL/GenBank/DDBJ whole genome shotgun (WGS) entry which is preliminary data.</text>
</comment>
<dbReference type="NCBIfam" id="TIGR04511">
    <property type="entry name" value="SagB_rel_DH_2"/>
    <property type="match status" value="1"/>
</dbReference>
<dbReference type="RefSeq" id="WP_119360160.1">
    <property type="nucleotide sequence ID" value="NZ_QWKZ01000042.1"/>
</dbReference>
<name>A0A399ETU3_9DEIN</name>
<feature type="domain" description="Nitroreductase" evidence="1">
    <location>
        <begin position="193"/>
        <end position="379"/>
    </location>
</feature>
<dbReference type="GO" id="GO:0016491">
    <property type="term" value="F:oxidoreductase activity"/>
    <property type="evidence" value="ECO:0007669"/>
    <property type="project" value="InterPro"/>
</dbReference>